<protein>
    <submittedName>
        <fullName evidence="1">Uncharacterized protein</fullName>
    </submittedName>
</protein>
<keyword evidence="2" id="KW-1185">Reference proteome</keyword>
<dbReference type="Proteomes" id="UP001589607">
    <property type="component" value="Unassembled WGS sequence"/>
</dbReference>
<reference evidence="1 2" key="1">
    <citation type="submission" date="2024-09" db="EMBL/GenBank/DDBJ databases">
        <authorList>
            <person name="Sun Q."/>
            <person name="Mori K."/>
        </authorList>
    </citation>
    <scope>NUCLEOTIDE SEQUENCE [LARGE SCALE GENOMIC DNA]</scope>
    <source>
        <strain evidence="1 2">CECT 7955</strain>
    </source>
</reference>
<comment type="caution">
    <text evidence="1">The sequence shown here is derived from an EMBL/GenBank/DDBJ whole genome shotgun (WGS) entry which is preliminary data.</text>
</comment>
<gene>
    <name evidence="1" type="ORF">ACFFVF_12755</name>
</gene>
<organism evidence="1 2">
    <name type="scientific">Flavobacterium jumunjinense</name>
    <dbReference type="NCBI Taxonomy" id="998845"/>
    <lineage>
        <taxon>Bacteria</taxon>
        <taxon>Pseudomonadati</taxon>
        <taxon>Bacteroidota</taxon>
        <taxon>Flavobacteriia</taxon>
        <taxon>Flavobacteriales</taxon>
        <taxon>Flavobacteriaceae</taxon>
        <taxon>Flavobacterium</taxon>
    </lineage>
</organism>
<evidence type="ECO:0000313" key="1">
    <source>
        <dbReference type="EMBL" id="MFB9097390.1"/>
    </source>
</evidence>
<sequence length="69" mass="8349">MSNYCNTLEIVKKDKRFKDKIVDYIELAYLNNLNSFCWLVKEKRKPNKELGKWEEKKSIHITLMQTLIN</sequence>
<dbReference type="RefSeq" id="WP_236455901.1">
    <property type="nucleotide sequence ID" value="NZ_CBCSGE010000034.1"/>
</dbReference>
<proteinExistence type="predicted"/>
<evidence type="ECO:0000313" key="2">
    <source>
        <dbReference type="Proteomes" id="UP001589607"/>
    </source>
</evidence>
<name>A0ABV5GR79_9FLAO</name>
<accession>A0ABV5GR79</accession>
<dbReference type="EMBL" id="JBHMEY010000044">
    <property type="protein sequence ID" value="MFB9097390.1"/>
    <property type="molecule type" value="Genomic_DNA"/>
</dbReference>